<accession>A0A9N8E9K5</accession>
<dbReference type="EMBL" id="CAICTM010000807">
    <property type="protein sequence ID" value="CAB9516798.1"/>
    <property type="molecule type" value="Genomic_DNA"/>
</dbReference>
<proteinExistence type="predicted"/>
<reference evidence="1" key="1">
    <citation type="submission" date="2020-06" db="EMBL/GenBank/DDBJ databases">
        <authorList>
            <consortium name="Plant Systems Biology data submission"/>
        </authorList>
    </citation>
    <scope>NUCLEOTIDE SEQUENCE</scope>
    <source>
        <strain evidence="1">D6</strain>
    </source>
</reference>
<protein>
    <submittedName>
        <fullName evidence="1">Uncharacterized protein</fullName>
    </submittedName>
</protein>
<dbReference type="AlphaFoldDB" id="A0A9N8E9K5"/>
<evidence type="ECO:0000313" key="1">
    <source>
        <dbReference type="EMBL" id="CAB9516798.1"/>
    </source>
</evidence>
<evidence type="ECO:0000313" key="2">
    <source>
        <dbReference type="Proteomes" id="UP001153069"/>
    </source>
</evidence>
<sequence>MGAIDSALDVWNGKTELAIDPETPEDLERKLREGVELASNKLSQSGTTSTEIGCDDSGRKKCATLGGAVLHCYRGKSTNRARKWKRSYQELHVRTRSHRRAELFDELVKFDKDCPKITLRNSSQGNTGRPQASAP</sequence>
<name>A0A9N8E9K5_9STRA</name>
<comment type="caution">
    <text evidence="1">The sequence shown here is derived from an EMBL/GenBank/DDBJ whole genome shotgun (WGS) entry which is preliminary data.</text>
</comment>
<gene>
    <name evidence="1" type="ORF">SEMRO_808_G205370.1</name>
</gene>
<organism evidence="1 2">
    <name type="scientific">Seminavis robusta</name>
    <dbReference type="NCBI Taxonomy" id="568900"/>
    <lineage>
        <taxon>Eukaryota</taxon>
        <taxon>Sar</taxon>
        <taxon>Stramenopiles</taxon>
        <taxon>Ochrophyta</taxon>
        <taxon>Bacillariophyta</taxon>
        <taxon>Bacillariophyceae</taxon>
        <taxon>Bacillariophycidae</taxon>
        <taxon>Naviculales</taxon>
        <taxon>Naviculaceae</taxon>
        <taxon>Seminavis</taxon>
    </lineage>
</organism>
<keyword evidence="2" id="KW-1185">Reference proteome</keyword>
<dbReference type="Proteomes" id="UP001153069">
    <property type="component" value="Unassembled WGS sequence"/>
</dbReference>